<dbReference type="Proteomes" id="UP000807469">
    <property type="component" value="Unassembled WGS sequence"/>
</dbReference>
<feature type="transmembrane region" description="Helical" evidence="2">
    <location>
        <begin position="209"/>
        <end position="232"/>
    </location>
</feature>
<organism evidence="4 5">
    <name type="scientific">Pholiota conissans</name>
    <dbReference type="NCBI Taxonomy" id="109636"/>
    <lineage>
        <taxon>Eukaryota</taxon>
        <taxon>Fungi</taxon>
        <taxon>Dikarya</taxon>
        <taxon>Basidiomycota</taxon>
        <taxon>Agaricomycotina</taxon>
        <taxon>Agaricomycetes</taxon>
        <taxon>Agaricomycetidae</taxon>
        <taxon>Agaricales</taxon>
        <taxon>Agaricineae</taxon>
        <taxon>Strophariaceae</taxon>
        <taxon>Pholiota</taxon>
    </lineage>
</organism>
<feature type="chain" id="PRO_5040407815" description="Transmembrane protein" evidence="3">
    <location>
        <begin position="31"/>
        <end position="452"/>
    </location>
</feature>
<keyword evidence="5" id="KW-1185">Reference proteome</keyword>
<feature type="region of interest" description="Disordered" evidence="1">
    <location>
        <begin position="253"/>
        <end position="341"/>
    </location>
</feature>
<evidence type="ECO:0008006" key="6">
    <source>
        <dbReference type="Google" id="ProtNLM"/>
    </source>
</evidence>
<evidence type="ECO:0000313" key="4">
    <source>
        <dbReference type="EMBL" id="KAF9474119.1"/>
    </source>
</evidence>
<keyword evidence="2" id="KW-0472">Membrane</keyword>
<keyword evidence="3" id="KW-0732">Signal</keyword>
<keyword evidence="2" id="KW-1133">Transmembrane helix</keyword>
<evidence type="ECO:0000256" key="2">
    <source>
        <dbReference type="SAM" id="Phobius"/>
    </source>
</evidence>
<evidence type="ECO:0000256" key="3">
    <source>
        <dbReference type="SAM" id="SignalP"/>
    </source>
</evidence>
<feature type="compositionally biased region" description="Low complexity" evidence="1">
    <location>
        <begin position="193"/>
        <end position="203"/>
    </location>
</feature>
<feature type="region of interest" description="Disordered" evidence="1">
    <location>
        <begin position="358"/>
        <end position="377"/>
    </location>
</feature>
<accession>A0A9P5YT46</accession>
<feature type="signal peptide" evidence="3">
    <location>
        <begin position="1"/>
        <end position="30"/>
    </location>
</feature>
<evidence type="ECO:0000313" key="5">
    <source>
        <dbReference type="Proteomes" id="UP000807469"/>
    </source>
</evidence>
<gene>
    <name evidence="4" type="ORF">BDN70DRAFT_997257</name>
</gene>
<reference evidence="4" key="1">
    <citation type="submission" date="2020-11" db="EMBL/GenBank/DDBJ databases">
        <authorList>
            <consortium name="DOE Joint Genome Institute"/>
            <person name="Ahrendt S."/>
            <person name="Riley R."/>
            <person name="Andreopoulos W."/>
            <person name="Labutti K."/>
            <person name="Pangilinan J."/>
            <person name="Ruiz-Duenas F.J."/>
            <person name="Barrasa J.M."/>
            <person name="Sanchez-Garcia M."/>
            <person name="Camarero S."/>
            <person name="Miyauchi S."/>
            <person name="Serrano A."/>
            <person name="Linde D."/>
            <person name="Babiker R."/>
            <person name="Drula E."/>
            <person name="Ayuso-Fernandez I."/>
            <person name="Pacheco R."/>
            <person name="Padilla G."/>
            <person name="Ferreira P."/>
            <person name="Barriuso J."/>
            <person name="Kellner H."/>
            <person name="Castanera R."/>
            <person name="Alfaro M."/>
            <person name="Ramirez L."/>
            <person name="Pisabarro A.G."/>
            <person name="Kuo A."/>
            <person name="Tritt A."/>
            <person name="Lipzen A."/>
            <person name="He G."/>
            <person name="Yan M."/>
            <person name="Ng V."/>
            <person name="Cullen D."/>
            <person name="Martin F."/>
            <person name="Rosso M.-N."/>
            <person name="Henrissat B."/>
            <person name="Hibbett D."/>
            <person name="Martinez A.T."/>
            <person name="Grigoriev I.V."/>
        </authorList>
    </citation>
    <scope>NUCLEOTIDE SEQUENCE</scope>
    <source>
        <strain evidence="4">CIRM-BRFM 674</strain>
    </source>
</reference>
<keyword evidence="2" id="KW-0812">Transmembrane</keyword>
<dbReference type="OrthoDB" id="3234968at2759"/>
<feature type="region of interest" description="Disordered" evidence="1">
    <location>
        <begin position="174"/>
        <end position="203"/>
    </location>
</feature>
<dbReference type="AlphaFoldDB" id="A0A9P5YT46"/>
<protein>
    <recommendedName>
        <fullName evidence="6">Transmembrane protein</fullName>
    </recommendedName>
</protein>
<sequence>MPHSPLISTAFYRTVFLFFCGLLCIRDVLAVKNITIDDQDAAITYTPAASWVRINDSSTVTFDFDGGHMLTSDPAATATFSFTGVAIYFLSARWPYDVNTSVTLDSGNPVLLDLVDHTRPDVGGGPATVKSQVVAKAVGLKNVTHKLTVSVGQGQLFALVDGLIYTTLATGETDPNAVSNSPTQFTPVAPSNSTTTTSTASKTSKATKLAIGLSILGVVILILLLVALWFCYRRREKRSQARSTYSDDAVRRYSLHDPPVGGSGTRDMRRAYGDDDEKDDLRVANPDPNPGSPASDTPTVRDDGIAGVGAGSSNARIAMPTPHHGAHDPDGDENPQRLQSPGRFYGALRDMTHSPARAYPVRDGRLSGRDTMPSTESASVYTDSRGRLTAYSGAPGGYVDDNGMLVPPRAQGQGRDRASGRSSALAVESELPGEDRWAYPQAPLAYVPVFKQ</sequence>
<feature type="compositionally biased region" description="Polar residues" evidence="1">
    <location>
        <begin position="176"/>
        <end position="192"/>
    </location>
</feature>
<proteinExistence type="predicted"/>
<name>A0A9P5YT46_9AGAR</name>
<feature type="region of interest" description="Disordered" evidence="1">
    <location>
        <begin position="401"/>
        <end position="433"/>
    </location>
</feature>
<evidence type="ECO:0000256" key="1">
    <source>
        <dbReference type="SAM" id="MobiDB-lite"/>
    </source>
</evidence>
<comment type="caution">
    <text evidence="4">The sequence shown here is derived from an EMBL/GenBank/DDBJ whole genome shotgun (WGS) entry which is preliminary data.</text>
</comment>
<dbReference type="Gene3D" id="2.60.120.260">
    <property type="entry name" value="Galactose-binding domain-like"/>
    <property type="match status" value="1"/>
</dbReference>
<dbReference type="EMBL" id="MU155396">
    <property type="protein sequence ID" value="KAF9474119.1"/>
    <property type="molecule type" value="Genomic_DNA"/>
</dbReference>